<evidence type="ECO:0000313" key="1">
    <source>
        <dbReference type="EMBL" id="KAJ8639962.1"/>
    </source>
</evidence>
<sequence length="128" mass="14249">MIMSPMDVEDSALQLRLRSGPPHNSHPHLSFQARGLIRRPSLLKPPRSNHPHMSFMACGRQGHPSPSTSQHSRSNHSHVRLVTRLKFCSPIVHVSGNDGSILEDEDNDLIEYEGLEMATSDDGTLTHI</sequence>
<dbReference type="Proteomes" id="UP001234297">
    <property type="component" value="Chromosome 5"/>
</dbReference>
<reference evidence="1 2" key="1">
    <citation type="journal article" date="2022" name="Hortic Res">
        <title>A haplotype resolved chromosomal level avocado genome allows analysis of novel avocado genes.</title>
        <authorList>
            <person name="Nath O."/>
            <person name="Fletcher S.J."/>
            <person name="Hayward A."/>
            <person name="Shaw L.M."/>
            <person name="Masouleh A.K."/>
            <person name="Furtado A."/>
            <person name="Henry R.J."/>
            <person name="Mitter N."/>
        </authorList>
    </citation>
    <scope>NUCLEOTIDE SEQUENCE [LARGE SCALE GENOMIC DNA]</scope>
    <source>
        <strain evidence="2">cv. Hass</strain>
    </source>
</reference>
<keyword evidence="2" id="KW-1185">Reference proteome</keyword>
<proteinExistence type="predicted"/>
<name>A0ACC2M465_PERAE</name>
<accession>A0ACC2M465</accession>
<comment type="caution">
    <text evidence="1">The sequence shown here is derived from an EMBL/GenBank/DDBJ whole genome shotgun (WGS) entry which is preliminary data.</text>
</comment>
<dbReference type="EMBL" id="CM056813">
    <property type="protein sequence ID" value="KAJ8639962.1"/>
    <property type="molecule type" value="Genomic_DNA"/>
</dbReference>
<organism evidence="1 2">
    <name type="scientific">Persea americana</name>
    <name type="common">Avocado</name>
    <dbReference type="NCBI Taxonomy" id="3435"/>
    <lineage>
        <taxon>Eukaryota</taxon>
        <taxon>Viridiplantae</taxon>
        <taxon>Streptophyta</taxon>
        <taxon>Embryophyta</taxon>
        <taxon>Tracheophyta</taxon>
        <taxon>Spermatophyta</taxon>
        <taxon>Magnoliopsida</taxon>
        <taxon>Magnoliidae</taxon>
        <taxon>Laurales</taxon>
        <taxon>Lauraceae</taxon>
        <taxon>Persea</taxon>
    </lineage>
</organism>
<evidence type="ECO:0000313" key="2">
    <source>
        <dbReference type="Proteomes" id="UP001234297"/>
    </source>
</evidence>
<gene>
    <name evidence="1" type="ORF">MRB53_016656</name>
</gene>
<protein>
    <submittedName>
        <fullName evidence="1">Uncharacterized protein</fullName>
    </submittedName>
</protein>